<accession>A0A437Q4A3</accession>
<feature type="transmembrane region" description="Helical" evidence="1">
    <location>
        <begin position="20"/>
        <end position="38"/>
    </location>
</feature>
<sequence>MNTEDRIKEIDKKIRMQSLMDAPGSAMVGLGLYAKFAADGDAFHPLLNDATVVNAMLSVGAAIMIWGGYRIFALYRERRRIVNEVGF</sequence>
<feature type="transmembrane region" description="Helical" evidence="1">
    <location>
        <begin position="50"/>
        <end position="72"/>
    </location>
</feature>
<keyword evidence="1" id="KW-1133">Transmembrane helix</keyword>
<dbReference type="AlphaFoldDB" id="A0A437Q4A3"/>
<dbReference type="EMBL" id="SACQ01000011">
    <property type="protein sequence ID" value="RVU29334.1"/>
    <property type="molecule type" value="Genomic_DNA"/>
</dbReference>
<protein>
    <recommendedName>
        <fullName evidence="4">DUF202 domain-containing protein</fullName>
    </recommendedName>
</protein>
<evidence type="ECO:0000313" key="3">
    <source>
        <dbReference type="Proteomes" id="UP000282818"/>
    </source>
</evidence>
<evidence type="ECO:0000313" key="2">
    <source>
        <dbReference type="EMBL" id="RVU29334.1"/>
    </source>
</evidence>
<keyword evidence="1" id="KW-0472">Membrane</keyword>
<proteinExistence type="predicted"/>
<comment type="caution">
    <text evidence="2">The sequence shown here is derived from an EMBL/GenBank/DDBJ whole genome shotgun (WGS) entry which is preliminary data.</text>
</comment>
<dbReference type="Proteomes" id="UP000282818">
    <property type="component" value="Unassembled WGS sequence"/>
</dbReference>
<keyword evidence="3" id="KW-1185">Reference proteome</keyword>
<gene>
    <name evidence="2" type="ORF">EOE65_17070</name>
</gene>
<keyword evidence="1" id="KW-0812">Transmembrane</keyword>
<dbReference type="RefSeq" id="WP_127695983.1">
    <property type="nucleotide sequence ID" value="NZ_SACQ01000011.1"/>
</dbReference>
<organism evidence="2 3">
    <name type="scientific">Neptunomonas marina</name>
    <dbReference type="NCBI Taxonomy" id="1815562"/>
    <lineage>
        <taxon>Bacteria</taxon>
        <taxon>Pseudomonadati</taxon>
        <taxon>Pseudomonadota</taxon>
        <taxon>Gammaproteobacteria</taxon>
        <taxon>Oceanospirillales</taxon>
        <taxon>Oceanospirillaceae</taxon>
        <taxon>Neptunomonas</taxon>
    </lineage>
</organism>
<reference evidence="2 3" key="1">
    <citation type="submission" date="2019-01" db="EMBL/GenBank/DDBJ databases">
        <authorList>
            <person name="Chen W.-M."/>
        </authorList>
    </citation>
    <scope>NUCLEOTIDE SEQUENCE [LARGE SCALE GENOMIC DNA]</scope>
    <source>
        <strain evidence="2 3">HPM-16</strain>
    </source>
</reference>
<name>A0A437Q4A3_9GAMM</name>
<evidence type="ECO:0008006" key="4">
    <source>
        <dbReference type="Google" id="ProtNLM"/>
    </source>
</evidence>
<evidence type="ECO:0000256" key="1">
    <source>
        <dbReference type="SAM" id="Phobius"/>
    </source>
</evidence>